<dbReference type="AlphaFoldDB" id="A0A7M1SUX4"/>
<feature type="transmembrane region" description="Helical" evidence="1">
    <location>
        <begin position="181"/>
        <end position="214"/>
    </location>
</feature>
<dbReference type="Proteomes" id="UP000593758">
    <property type="component" value="Chromosome"/>
</dbReference>
<sequence length="232" mass="24119">MTQARPGTPLPGEPGRGVLGRTTLALHWALVLTVCCGVASAPGLVIVSLLDGAGSPLFGALALIPVGPAFSATLYAWRERVTGEEQAAPWRAFRRGYASGFGDVLRVWVPVLAVLALLGSSALAVLAGGAPRGYLTPLAVLALIAVLAGVQALVIATFFSFRTRDTIRLAVHHTFRLPGATVSVLALVICAVGVLWLAGDGVLVLLGALFALALRHADAPLIDHIERHYTTP</sequence>
<gene>
    <name evidence="2" type="ORF">IM660_03570</name>
</gene>
<reference evidence="2 3" key="1">
    <citation type="submission" date="2020-10" db="EMBL/GenBank/DDBJ databases">
        <title>Haloactinobacterium sp. RN3S43, a bacterium isolated from saline soil.</title>
        <authorList>
            <person name="Sun J.-Q."/>
        </authorList>
    </citation>
    <scope>NUCLEOTIDE SEQUENCE [LARGE SCALE GENOMIC DNA]</scope>
    <source>
        <strain evidence="2 3">RN3S43</strain>
    </source>
</reference>
<keyword evidence="1" id="KW-0472">Membrane</keyword>
<keyword evidence="3" id="KW-1185">Reference proteome</keyword>
<dbReference type="KEGG" id="halt:IM660_03570"/>
<organism evidence="2 3">
    <name type="scientific">Ruania alkalisoli</name>
    <dbReference type="NCBI Taxonomy" id="2779775"/>
    <lineage>
        <taxon>Bacteria</taxon>
        <taxon>Bacillati</taxon>
        <taxon>Actinomycetota</taxon>
        <taxon>Actinomycetes</taxon>
        <taxon>Micrococcales</taxon>
        <taxon>Ruaniaceae</taxon>
        <taxon>Ruania</taxon>
    </lineage>
</organism>
<dbReference type="EMBL" id="CP063169">
    <property type="protein sequence ID" value="QOR71390.1"/>
    <property type="molecule type" value="Genomic_DNA"/>
</dbReference>
<name>A0A7M1SUX4_9MICO</name>
<feature type="transmembrane region" description="Helical" evidence="1">
    <location>
        <begin position="107"/>
        <end position="126"/>
    </location>
</feature>
<feature type="transmembrane region" description="Helical" evidence="1">
    <location>
        <begin position="138"/>
        <end position="161"/>
    </location>
</feature>
<keyword evidence="1" id="KW-0812">Transmembrane</keyword>
<proteinExistence type="predicted"/>
<accession>A0A7M1SUX4</accession>
<evidence type="ECO:0000313" key="2">
    <source>
        <dbReference type="EMBL" id="QOR71390.1"/>
    </source>
</evidence>
<feature type="transmembrane region" description="Helical" evidence="1">
    <location>
        <begin position="25"/>
        <end position="50"/>
    </location>
</feature>
<evidence type="ECO:0000256" key="1">
    <source>
        <dbReference type="SAM" id="Phobius"/>
    </source>
</evidence>
<keyword evidence="1" id="KW-1133">Transmembrane helix</keyword>
<protein>
    <submittedName>
        <fullName evidence="2">DUF624 domain-containing protein</fullName>
    </submittedName>
</protein>
<dbReference type="RefSeq" id="WP_193498053.1">
    <property type="nucleotide sequence ID" value="NZ_CP063169.1"/>
</dbReference>
<feature type="transmembrane region" description="Helical" evidence="1">
    <location>
        <begin position="57"/>
        <end position="77"/>
    </location>
</feature>
<evidence type="ECO:0000313" key="3">
    <source>
        <dbReference type="Proteomes" id="UP000593758"/>
    </source>
</evidence>